<dbReference type="PANTHER" id="PTHR42878">
    <property type="entry name" value="TWO-COMPONENT HISTIDINE KINASE"/>
    <property type="match status" value="1"/>
</dbReference>
<dbReference type="GO" id="GO:0000156">
    <property type="term" value="F:phosphorelay response regulator activity"/>
    <property type="evidence" value="ECO:0007669"/>
    <property type="project" value="TreeGrafter"/>
</dbReference>
<evidence type="ECO:0000256" key="6">
    <source>
        <dbReference type="ARBA" id="ARBA00022692"/>
    </source>
</evidence>
<dbReference type="Proteomes" id="UP000317648">
    <property type="component" value="Chromosome"/>
</dbReference>
<dbReference type="SUPFAM" id="SSF55785">
    <property type="entry name" value="PYP-like sensor domain (PAS domain)"/>
    <property type="match status" value="1"/>
</dbReference>
<dbReference type="InterPro" id="IPR005467">
    <property type="entry name" value="His_kinase_dom"/>
</dbReference>
<comment type="subcellular location">
    <subcellularLocation>
        <location evidence="2">Membrane</location>
        <topology evidence="2">Multi-pass membrane protein</topology>
    </subcellularLocation>
</comment>
<keyword evidence="10" id="KW-0175">Coiled coil</keyword>
<dbReference type="EMBL" id="CP036433">
    <property type="protein sequence ID" value="QDU98322.1"/>
    <property type="molecule type" value="Genomic_DNA"/>
</dbReference>
<dbReference type="Gene3D" id="1.10.287.130">
    <property type="match status" value="1"/>
</dbReference>
<feature type="domain" description="PAC" evidence="14">
    <location>
        <begin position="354"/>
        <end position="406"/>
    </location>
</feature>
<evidence type="ECO:0000256" key="1">
    <source>
        <dbReference type="ARBA" id="ARBA00000085"/>
    </source>
</evidence>
<feature type="domain" description="Histidine kinase" evidence="12">
    <location>
        <begin position="442"/>
        <end position="653"/>
    </location>
</feature>
<keyword evidence="7" id="KW-0418">Kinase</keyword>
<dbReference type="SUPFAM" id="SSF55874">
    <property type="entry name" value="ATPase domain of HSP90 chaperone/DNA topoisomerase II/histidine kinase"/>
    <property type="match status" value="1"/>
</dbReference>
<dbReference type="PRINTS" id="PR00344">
    <property type="entry name" value="BCTRLSENSOR"/>
</dbReference>
<dbReference type="InterPro" id="IPR036890">
    <property type="entry name" value="HATPase_C_sf"/>
</dbReference>
<dbReference type="SMART" id="SM00388">
    <property type="entry name" value="HisKA"/>
    <property type="match status" value="1"/>
</dbReference>
<dbReference type="Pfam" id="PF02518">
    <property type="entry name" value="HATPase_c"/>
    <property type="match status" value="1"/>
</dbReference>
<evidence type="ECO:0000259" key="13">
    <source>
        <dbReference type="PROSITE" id="PS50112"/>
    </source>
</evidence>
<gene>
    <name evidence="15" type="primary">cph1_5</name>
    <name evidence="15" type="ORF">Pla8534_61890</name>
</gene>
<dbReference type="SMART" id="SM00387">
    <property type="entry name" value="HATPase_c"/>
    <property type="match status" value="1"/>
</dbReference>
<keyword evidence="8 11" id="KW-1133">Transmembrane helix</keyword>
<evidence type="ECO:0000256" key="4">
    <source>
        <dbReference type="ARBA" id="ARBA00022553"/>
    </source>
</evidence>
<protein>
    <recommendedName>
        <fullName evidence="3">histidine kinase</fullName>
        <ecNumber evidence="3">2.7.13.3</ecNumber>
    </recommendedName>
</protein>
<dbReference type="KEGG" id="lcre:Pla8534_61890"/>
<dbReference type="PROSITE" id="PS50112">
    <property type="entry name" value="PAS"/>
    <property type="match status" value="1"/>
</dbReference>
<organism evidence="15 16">
    <name type="scientific">Lignipirellula cremea</name>
    <dbReference type="NCBI Taxonomy" id="2528010"/>
    <lineage>
        <taxon>Bacteria</taxon>
        <taxon>Pseudomonadati</taxon>
        <taxon>Planctomycetota</taxon>
        <taxon>Planctomycetia</taxon>
        <taxon>Pirellulales</taxon>
        <taxon>Pirellulaceae</taxon>
        <taxon>Lignipirellula</taxon>
    </lineage>
</organism>
<dbReference type="PROSITE" id="PS50113">
    <property type="entry name" value="PAC"/>
    <property type="match status" value="1"/>
</dbReference>
<keyword evidence="6 11" id="KW-0812">Transmembrane</keyword>
<keyword evidence="9 11" id="KW-0472">Membrane</keyword>
<dbReference type="InterPro" id="IPR029095">
    <property type="entry name" value="NarX-like_N"/>
</dbReference>
<evidence type="ECO:0000256" key="11">
    <source>
        <dbReference type="SAM" id="Phobius"/>
    </source>
</evidence>
<dbReference type="GO" id="GO:0030295">
    <property type="term" value="F:protein kinase activator activity"/>
    <property type="evidence" value="ECO:0007669"/>
    <property type="project" value="TreeGrafter"/>
</dbReference>
<dbReference type="NCBIfam" id="TIGR00229">
    <property type="entry name" value="sensory_box"/>
    <property type="match status" value="1"/>
</dbReference>
<evidence type="ECO:0000256" key="9">
    <source>
        <dbReference type="ARBA" id="ARBA00023136"/>
    </source>
</evidence>
<evidence type="ECO:0000256" key="5">
    <source>
        <dbReference type="ARBA" id="ARBA00022679"/>
    </source>
</evidence>
<evidence type="ECO:0000259" key="14">
    <source>
        <dbReference type="PROSITE" id="PS50113"/>
    </source>
</evidence>
<dbReference type="PANTHER" id="PTHR42878:SF15">
    <property type="entry name" value="BACTERIOPHYTOCHROME"/>
    <property type="match status" value="1"/>
</dbReference>
<evidence type="ECO:0000256" key="2">
    <source>
        <dbReference type="ARBA" id="ARBA00004141"/>
    </source>
</evidence>
<keyword evidence="5 15" id="KW-0808">Transferase</keyword>
<dbReference type="Pfam" id="PF13426">
    <property type="entry name" value="PAS_9"/>
    <property type="match status" value="1"/>
</dbReference>
<evidence type="ECO:0000313" key="16">
    <source>
        <dbReference type="Proteomes" id="UP000317648"/>
    </source>
</evidence>
<dbReference type="PROSITE" id="PS50109">
    <property type="entry name" value="HIS_KIN"/>
    <property type="match status" value="1"/>
</dbReference>
<evidence type="ECO:0000256" key="7">
    <source>
        <dbReference type="ARBA" id="ARBA00022777"/>
    </source>
</evidence>
<feature type="domain" description="PAS" evidence="13">
    <location>
        <begin position="280"/>
        <end position="344"/>
    </location>
</feature>
<dbReference type="Pfam" id="PF00512">
    <property type="entry name" value="HisKA"/>
    <property type="match status" value="1"/>
</dbReference>
<evidence type="ECO:0000313" key="15">
    <source>
        <dbReference type="EMBL" id="QDU98322.1"/>
    </source>
</evidence>
<sequence>MDGEKLRSYRKTLRSWGEPRVLARMGGALLIFLVLAFASWQLFTRAALEQANSAHRINVSGRQRMLTARMGLLAARWSSDPAARSSLRDKLQAMVGLYASSHQALLNGDSQLQIRSPVAPSLRRLYLGQEIDPAAGIDTPVNLDAQVRRYTSDVRSLLERSDKDVSAVERAVGQVLAGAMDSSLPDDLDRMVAAEENHSRQQVASLQIQAWTAAVFAMGLSLLLLERGWSFHWQAAAAAETQTRLEQLNAELEDRVAERTLELREANTALCREVEDRQMAQAMFQDLYEHAPDMYVSVNAETGLVEQANATVEHVLGIPRSQIIGRPMRELYHENSREEAEKVFALFQATGEIKNAELQLRRHDHSPLVVSLSVSAVRDARGAIVRSRSVWRDITEFAQTRSELRRLNAQLEQRVADRVAELKTQAVELATRNHDLDEFAYVASHDLKAPLRGIHSLSLWIEEDSGAALSAESKQNLKKLRDRAVRLERLLDDLLVYSRVGRTGAQVEEIDAAQLITQVWEHLRAPKTFTLQIAGGLPQFKADRRSLEQVLRHLLQNAVKHHHGETGQIEATCVDRGDFLEFSVIDDGPGIEERFHQRIFRMFETLKPRNEVEGSGMGLALARKIVTSVGGQILVESIPGQGARFSFTWPKQSE</sequence>
<keyword evidence="4" id="KW-0597">Phosphoprotein</keyword>
<dbReference type="SUPFAM" id="SSF47384">
    <property type="entry name" value="Homodimeric domain of signal transducing histidine kinase"/>
    <property type="match status" value="1"/>
</dbReference>
<dbReference type="InterPro" id="IPR004358">
    <property type="entry name" value="Sig_transdc_His_kin-like_C"/>
</dbReference>
<dbReference type="InterPro" id="IPR003661">
    <property type="entry name" value="HisK_dim/P_dom"/>
</dbReference>
<dbReference type="CDD" id="cd00130">
    <property type="entry name" value="PAS"/>
    <property type="match status" value="1"/>
</dbReference>
<dbReference type="EC" id="2.7.13.3" evidence="3"/>
<dbReference type="AlphaFoldDB" id="A0A518E2M6"/>
<feature type="coiled-coil region" evidence="10">
    <location>
        <begin position="235"/>
        <end position="269"/>
    </location>
</feature>
<name>A0A518E2M6_9BACT</name>
<evidence type="ECO:0000259" key="12">
    <source>
        <dbReference type="PROSITE" id="PS50109"/>
    </source>
</evidence>
<dbReference type="Pfam" id="PF13675">
    <property type="entry name" value="PilJ"/>
    <property type="match status" value="1"/>
</dbReference>
<dbReference type="InterPro" id="IPR000014">
    <property type="entry name" value="PAS"/>
</dbReference>
<dbReference type="InterPro" id="IPR050351">
    <property type="entry name" value="BphY/WalK/GraS-like"/>
</dbReference>
<evidence type="ECO:0000256" key="8">
    <source>
        <dbReference type="ARBA" id="ARBA00022989"/>
    </source>
</evidence>
<comment type="catalytic activity">
    <reaction evidence="1">
        <text>ATP + protein L-histidine = ADP + protein N-phospho-L-histidine.</text>
        <dbReference type="EC" id="2.7.13.3"/>
    </reaction>
</comment>
<dbReference type="GO" id="GO:0016020">
    <property type="term" value="C:membrane"/>
    <property type="evidence" value="ECO:0007669"/>
    <property type="project" value="UniProtKB-SubCell"/>
</dbReference>
<dbReference type="InterPro" id="IPR036097">
    <property type="entry name" value="HisK_dim/P_sf"/>
</dbReference>
<dbReference type="InterPro" id="IPR003594">
    <property type="entry name" value="HATPase_dom"/>
</dbReference>
<keyword evidence="16" id="KW-1185">Reference proteome</keyword>
<feature type="transmembrane region" description="Helical" evidence="11">
    <location>
        <begin position="21"/>
        <end position="43"/>
    </location>
</feature>
<dbReference type="SMART" id="SM00091">
    <property type="entry name" value="PAS"/>
    <property type="match status" value="1"/>
</dbReference>
<dbReference type="Gene3D" id="3.30.565.10">
    <property type="entry name" value="Histidine kinase-like ATPase, C-terminal domain"/>
    <property type="match status" value="1"/>
</dbReference>
<dbReference type="InterPro" id="IPR000700">
    <property type="entry name" value="PAS-assoc_C"/>
</dbReference>
<evidence type="ECO:0000256" key="3">
    <source>
        <dbReference type="ARBA" id="ARBA00012438"/>
    </source>
</evidence>
<accession>A0A518E2M6</accession>
<reference evidence="15 16" key="1">
    <citation type="submission" date="2019-02" db="EMBL/GenBank/DDBJ databases">
        <title>Deep-cultivation of Planctomycetes and their phenomic and genomic characterization uncovers novel biology.</title>
        <authorList>
            <person name="Wiegand S."/>
            <person name="Jogler M."/>
            <person name="Boedeker C."/>
            <person name="Pinto D."/>
            <person name="Vollmers J."/>
            <person name="Rivas-Marin E."/>
            <person name="Kohn T."/>
            <person name="Peeters S.H."/>
            <person name="Heuer A."/>
            <person name="Rast P."/>
            <person name="Oberbeckmann S."/>
            <person name="Bunk B."/>
            <person name="Jeske O."/>
            <person name="Meyerdierks A."/>
            <person name="Storesund J.E."/>
            <person name="Kallscheuer N."/>
            <person name="Luecker S."/>
            <person name="Lage O.M."/>
            <person name="Pohl T."/>
            <person name="Merkel B.J."/>
            <person name="Hornburger P."/>
            <person name="Mueller R.-W."/>
            <person name="Bruemmer F."/>
            <person name="Labrenz M."/>
            <person name="Spormann A.M."/>
            <person name="Op den Camp H."/>
            <person name="Overmann J."/>
            <person name="Amann R."/>
            <person name="Jetten M.S.M."/>
            <person name="Mascher T."/>
            <person name="Medema M.H."/>
            <person name="Devos D.P."/>
            <person name="Kaster A.-K."/>
            <person name="Ovreas L."/>
            <person name="Rohde M."/>
            <person name="Galperin M.Y."/>
            <person name="Jogler C."/>
        </authorList>
    </citation>
    <scope>NUCLEOTIDE SEQUENCE [LARGE SCALE GENOMIC DNA]</scope>
    <source>
        <strain evidence="15 16">Pla85_3_4</strain>
    </source>
</reference>
<dbReference type="OrthoDB" id="236031at2"/>
<feature type="coiled-coil region" evidence="10">
    <location>
        <begin position="470"/>
        <end position="497"/>
    </location>
</feature>
<proteinExistence type="predicted"/>
<dbReference type="GO" id="GO:0000155">
    <property type="term" value="F:phosphorelay sensor kinase activity"/>
    <property type="evidence" value="ECO:0007669"/>
    <property type="project" value="InterPro"/>
</dbReference>
<evidence type="ECO:0000256" key="10">
    <source>
        <dbReference type="SAM" id="Coils"/>
    </source>
</evidence>
<dbReference type="InterPro" id="IPR035965">
    <property type="entry name" value="PAS-like_dom_sf"/>
</dbReference>
<dbReference type="Gene3D" id="3.30.450.20">
    <property type="entry name" value="PAS domain"/>
    <property type="match status" value="1"/>
</dbReference>
<dbReference type="GO" id="GO:0007234">
    <property type="term" value="P:osmosensory signaling via phosphorelay pathway"/>
    <property type="evidence" value="ECO:0007669"/>
    <property type="project" value="TreeGrafter"/>
</dbReference>